<dbReference type="Proteomes" id="UP000824120">
    <property type="component" value="Chromosome 12"/>
</dbReference>
<protein>
    <submittedName>
        <fullName evidence="1">Uncharacterized protein</fullName>
    </submittedName>
</protein>
<proteinExistence type="predicted"/>
<reference evidence="1 2" key="1">
    <citation type="submission" date="2020-09" db="EMBL/GenBank/DDBJ databases">
        <title>De no assembly of potato wild relative species, Solanum commersonii.</title>
        <authorList>
            <person name="Cho K."/>
        </authorList>
    </citation>
    <scope>NUCLEOTIDE SEQUENCE [LARGE SCALE GENOMIC DNA]</scope>
    <source>
        <strain evidence="1">LZ3.2</strain>
        <tissue evidence="1">Leaf</tissue>
    </source>
</reference>
<evidence type="ECO:0000313" key="1">
    <source>
        <dbReference type="EMBL" id="KAG5571601.1"/>
    </source>
</evidence>
<sequence>MKRSSLCVTKQFYETVLLSPNASKCENAEGKSMKAIKLTKSFWRVLVLEARESEWAKAEAMLNAETQCSRETKLIRDMARPKVAGRNMPPRNKERWIKINEVQLYQKDRLQNFPQLFEAKHGHYLARRNKADEKNEEMKA</sequence>
<accession>A0A9J5W7W6</accession>
<name>A0A9J5W7W6_SOLCO</name>
<dbReference type="EMBL" id="JACXVP010000012">
    <property type="protein sequence ID" value="KAG5571601.1"/>
    <property type="molecule type" value="Genomic_DNA"/>
</dbReference>
<gene>
    <name evidence="1" type="ORF">H5410_061367</name>
</gene>
<comment type="caution">
    <text evidence="1">The sequence shown here is derived from an EMBL/GenBank/DDBJ whole genome shotgun (WGS) entry which is preliminary data.</text>
</comment>
<evidence type="ECO:0000313" key="2">
    <source>
        <dbReference type="Proteomes" id="UP000824120"/>
    </source>
</evidence>
<dbReference type="AlphaFoldDB" id="A0A9J5W7W6"/>
<organism evidence="1 2">
    <name type="scientific">Solanum commersonii</name>
    <name type="common">Commerson's wild potato</name>
    <name type="synonym">Commerson's nightshade</name>
    <dbReference type="NCBI Taxonomy" id="4109"/>
    <lineage>
        <taxon>Eukaryota</taxon>
        <taxon>Viridiplantae</taxon>
        <taxon>Streptophyta</taxon>
        <taxon>Embryophyta</taxon>
        <taxon>Tracheophyta</taxon>
        <taxon>Spermatophyta</taxon>
        <taxon>Magnoliopsida</taxon>
        <taxon>eudicotyledons</taxon>
        <taxon>Gunneridae</taxon>
        <taxon>Pentapetalae</taxon>
        <taxon>asterids</taxon>
        <taxon>lamiids</taxon>
        <taxon>Solanales</taxon>
        <taxon>Solanaceae</taxon>
        <taxon>Solanoideae</taxon>
        <taxon>Solaneae</taxon>
        <taxon>Solanum</taxon>
    </lineage>
</organism>
<keyword evidence="2" id="KW-1185">Reference proteome</keyword>